<protein>
    <recommendedName>
        <fullName evidence="4">Transmembrane protein</fullName>
    </recommendedName>
</protein>
<evidence type="ECO:0000313" key="2">
    <source>
        <dbReference type="EMBL" id="MBM6806674.1"/>
    </source>
</evidence>
<evidence type="ECO:0000313" key="3">
    <source>
        <dbReference type="Proteomes" id="UP000782117"/>
    </source>
</evidence>
<organism evidence="2 3">
    <name type="scientific">Bacteroides caecicola</name>
    <dbReference type="NCBI Taxonomy" id="1462569"/>
    <lineage>
        <taxon>Bacteria</taxon>
        <taxon>Pseudomonadati</taxon>
        <taxon>Bacteroidota</taxon>
        <taxon>Bacteroidia</taxon>
        <taxon>Bacteroidales</taxon>
        <taxon>Bacteroidaceae</taxon>
        <taxon>Bacteroides</taxon>
    </lineage>
</organism>
<evidence type="ECO:0008006" key="4">
    <source>
        <dbReference type="Google" id="ProtNLM"/>
    </source>
</evidence>
<keyword evidence="1" id="KW-0812">Transmembrane</keyword>
<dbReference type="RefSeq" id="WP_204500553.1">
    <property type="nucleotide sequence ID" value="NZ_JACJKJ010000009.1"/>
</dbReference>
<proteinExistence type="predicted"/>
<gene>
    <name evidence="2" type="ORF">H6A24_09235</name>
</gene>
<name>A0ABS2FA38_9BACE</name>
<feature type="transmembrane region" description="Helical" evidence="1">
    <location>
        <begin position="144"/>
        <end position="171"/>
    </location>
</feature>
<keyword evidence="1" id="KW-1133">Transmembrane helix</keyword>
<dbReference type="Proteomes" id="UP000782117">
    <property type="component" value="Unassembled WGS sequence"/>
</dbReference>
<dbReference type="EMBL" id="JACJKJ010000009">
    <property type="protein sequence ID" value="MBM6806674.1"/>
    <property type="molecule type" value="Genomic_DNA"/>
</dbReference>
<evidence type="ECO:0000256" key="1">
    <source>
        <dbReference type="SAM" id="Phobius"/>
    </source>
</evidence>
<comment type="caution">
    <text evidence="2">The sequence shown here is derived from an EMBL/GenBank/DDBJ whole genome shotgun (WGS) entry which is preliminary data.</text>
</comment>
<sequence length="176" mass="20245">MKKKFDFTAEMKEVQVTKSTPQNEYLEEEKRLLGINVKELAELNDNVYGLRTDLTALVDLLGKYKLSITQDTQEQAVKFGNTVLGQFIDQIEIKCTETEQRIAQMDNHISLSYKAFYIWIVILIALSSFLVCMIVANVEFLHSWLIWRMVAVCGVIAILGITMVVVVTYFFTKVKY</sequence>
<keyword evidence="1" id="KW-0472">Membrane</keyword>
<feature type="transmembrane region" description="Helical" evidence="1">
    <location>
        <begin position="115"/>
        <end position="138"/>
    </location>
</feature>
<keyword evidence="3" id="KW-1185">Reference proteome</keyword>
<accession>A0ABS2FA38</accession>
<reference evidence="2 3" key="1">
    <citation type="journal article" date="2021" name="Sci. Rep.">
        <title>The distribution of antibiotic resistance genes in chicken gut microbiota commensals.</title>
        <authorList>
            <person name="Juricova H."/>
            <person name="Matiasovicova J."/>
            <person name="Kubasova T."/>
            <person name="Cejkova D."/>
            <person name="Rychlik I."/>
        </authorList>
    </citation>
    <scope>NUCLEOTIDE SEQUENCE [LARGE SCALE GENOMIC DNA]</scope>
    <source>
        <strain evidence="2 3">An768</strain>
    </source>
</reference>